<dbReference type="eggNOG" id="COG1898">
    <property type="taxonomic scope" value="Bacteria"/>
</dbReference>
<evidence type="ECO:0000313" key="2">
    <source>
        <dbReference type="EMBL" id="GAL82998.1"/>
    </source>
</evidence>
<reference evidence="2 3" key="1">
    <citation type="submission" date="2014-09" db="EMBL/GenBank/DDBJ databases">
        <title>Sporocytophaga myxococcoides PG-01 genome sequencing.</title>
        <authorList>
            <person name="Liu L."/>
            <person name="Gao P.J."/>
            <person name="Chen G.J."/>
            <person name="Wang L.S."/>
        </authorList>
    </citation>
    <scope>NUCLEOTIDE SEQUENCE [LARGE SCALE GENOMIC DNA]</scope>
    <source>
        <strain evidence="2 3">PG-01</strain>
    </source>
</reference>
<dbReference type="Proteomes" id="UP000030185">
    <property type="component" value="Unassembled WGS sequence"/>
</dbReference>
<dbReference type="SUPFAM" id="SSF51182">
    <property type="entry name" value="RmlC-like cupins"/>
    <property type="match status" value="1"/>
</dbReference>
<dbReference type="STRING" id="153721.MYP_224"/>
<feature type="domain" description="Sugar 3,4-ketoisomerase QdtA cupin" evidence="1">
    <location>
        <begin position="5"/>
        <end position="132"/>
    </location>
</feature>
<name>A0A098L9W4_9BACT</name>
<sequence length="137" mass="15617">MDIPRIIDFQKIGNPEIGYISIAEPKGELPFPVKRVYWVYGTPEKSERGNHASKTGKQVLVIVNGEAEVILENPEGKISNFKLNDPNIGLYVPPLHWKQIKLSEKAIILSLASSEFDESDYLRDYKLFKSFVAVQRR</sequence>
<dbReference type="Gene3D" id="2.60.120.10">
    <property type="entry name" value="Jelly Rolls"/>
    <property type="match status" value="1"/>
</dbReference>
<evidence type="ECO:0000313" key="3">
    <source>
        <dbReference type="Proteomes" id="UP000030185"/>
    </source>
</evidence>
<proteinExistence type="predicted"/>
<organism evidence="2 3">
    <name type="scientific">Sporocytophaga myxococcoides</name>
    <dbReference type="NCBI Taxonomy" id="153721"/>
    <lineage>
        <taxon>Bacteria</taxon>
        <taxon>Pseudomonadati</taxon>
        <taxon>Bacteroidota</taxon>
        <taxon>Cytophagia</taxon>
        <taxon>Cytophagales</taxon>
        <taxon>Cytophagaceae</taxon>
        <taxon>Sporocytophaga</taxon>
    </lineage>
</organism>
<dbReference type="InterPro" id="IPR014710">
    <property type="entry name" value="RmlC-like_jellyroll"/>
</dbReference>
<evidence type="ECO:0000259" key="1">
    <source>
        <dbReference type="Pfam" id="PF05523"/>
    </source>
</evidence>
<accession>A0A098L9W4</accession>
<dbReference type="RefSeq" id="WP_045457272.1">
    <property type="nucleotide sequence ID" value="NZ_BBLT01000001.1"/>
</dbReference>
<protein>
    <recommendedName>
        <fullName evidence="1">Sugar 3,4-ketoisomerase QdtA cupin domain-containing protein</fullName>
    </recommendedName>
</protein>
<dbReference type="OrthoDB" id="9795513at2"/>
<gene>
    <name evidence="2" type="ORF">MYP_224</name>
</gene>
<dbReference type="InterPro" id="IPR008894">
    <property type="entry name" value="QdtA_cupin_dom"/>
</dbReference>
<dbReference type="EMBL" id="BBLT01000001">
    <property type="protein sequence ID" value="GAL82998.1"/>
    <property type="molecule type" value="Genomic_DNA"/>
</dbReference>
<dbReference type="InterPro" id="IPR011051">
    <property type="entry name" value="RmlC_Cupin_sf"/>
</dbReference>
<keyword evidence="3" id="KW-1185">Reference proteome</keyword>
<dbReference type="AlphaFoldDB" id="A0A098L9W4"/>
<dbReference type="CDD" id="cd20292">
    <property type="entry name" value="cupin_QdtA-like"/>
    <property type="match status" value="1"/>
</dbReference>
<dbReference type="Pfam" id="PF05523">
    <property type="entry name" value="FdtA"/>
    <property type="match status" value="1"/>
</dbReference>
<comment type="caution">
    <text evidence="2">The sequence shown here is derived from an EMBL/GenBank/DDBJ whole genome shotgun (WGS) entry which is preliminary data.</text>
</comment>